<gene>
    <name evidence="2" type="ORF">SMN809_LOCUS62362</name>
</gene>
<proteinExistence type="predicted"/>
<dbReference type="EMBL" id="CAJOBI010258305">
    <property type="protein sequence ID" value="CAF5117417.1"/>
    <property type="molecule type" value="Genomic_DNA"/>
</dbReference>
<protein>
    <submittedName>
        <fullName evidence="2">Uncharacterized protein</fullName>
    </submittedName>
</protein>
<accession>A0A8S3FCW3</accession>
<dbReference type="AlphaFoldDB" id="A0A8S3FCW3"/>
<name>A0A8S3FCW3_9BILA</name>
<feature type="compositionally biased region" description="Polar residues" evidence="1">
    <location>
        <begin position="17"/>
        <end position="29"/>
    </location>
</feature>
<evidence type="ECO:0000256" key="1">
    <source>
        <dbReference type="SAM" id="MobiDB-lite"/>
    </source>
</evidence>
<organism evidence="2 3">
    <name type="scientific">Rotaria magnacalcarata</name>
    <dbReference type="NCBI Taxonomy" id="392030"/>
    <lineage>
        <taxon>Eukaryota</taxon>
        <taxon>Metazoa</taxon>
        <taxon>Spiralia</taxon>
        <taxon>Gnathifera</taxon>
        <taxon>Rotifera</taxon>
        <taxon>Eurotatoria</taxon>
        <taxon>Bdelloidea</taxon>
        <taxon>Philodinida</taxon>
        <taxon>Philodinidae</taxon>
        <taxon>Rotaria</taxon>
    </lineage>
</organism>
<feature type="region of interest" description="Disordered" evidence="1">
    <location>
        <begin position="1"/>
        <end position="29"/>
    </location>
</feature>
<feature type="non-terminal residue" evidence="2">
    <location>
        <position position="29"/>
    </location>
</feature>
<reference evidence="2" key="1">
    <citation type="submission" date="2021-02" db="EMBL/GenBank/DDBJ databases">
        <authorList>
            <person name="Nowell W R."/>
        </authorList>
    </citation>
    <scope>NUCLEOTIDE SEQUENCE</scope>
</reference>
<evidence type="ECO:0000313" key="2">
    <source>
        <dbReference type="EMBL" id="CAF5117417.1"/>
    </source>
</evidence>
<comment type="caution">
    <text evidence="2">The sequence shown here is derived from an EMBL/GenBank/DDBJ whole genome shotgun (WGS) entry which is preliminary data.</text>
</comment>
<sequence length="29" mass="3162">MHRKAVRAVELEELKNSAPQPSVAATNIT</sequence>
<dbReference type="Proteomes" id="UP000676336">
    <property type="component" value="Unassembled WGS sequence"/>
</dbReference>
<evidence type="ECO:0000313" key="3">
    <source>
        <dbReference type="Proteomes" id="UP000676336"/>
    </source>
</evidence>